<comment type="caution">
    <text evidence="2">The sequence shown here is derived from an EMBL/GenBank/DDBJ whole genome shotgun (WGS) entry which is preliminary data.</text>
</comment>
<dbReference type="AlphaFoldDB" id="V9H9C4"/>
<feature type="chain" id="PRO_5030178918" description="Lipoprotein" evidence="1">
    <location>
        <begin position="20"/>
        <end position="78"/>
    </location>
</feature>
<keyword evidence="3" id="KW-1185">Reference proteome</keyword>
<dbReference type="EMBL" id="ADCY02000001">
    <property type="protein sequence ID" value="EFG31624.1"/>
    <property type="molecule type" value="Genomic_DNA"/>
</dbReference>
<dbReference type="STRING" id="641147.HMPREF9021_00019"/>
<dbReference type="RefSeq" id="WP_002640952.1">
    <property type="nucleotide sequence ID" value="NZ_CP019448.1"/>
</dbReference>
<proteinExistence type="predicted"/>
<sequence length="78" mass="8623">MKIKTLSIVLLTLGLSACASTWDGIKDDASRNSNKAEANLKETGDAIERQWDRTKEGTQKRLDSTGNAIKEGWQKLTD</sequence>
<dbReference type="OrthoDB" id="8607008at2"/>
<organism evidence="2 3">
    <name type="scientific">Simonsiella muelleri ATCC 29453</name>
    <dbReference type="NCBI Taxonomy" id="641147"/>
    <lineage>
        <taxon>Bacteria</taxon>
        <taxon>Pseudomonadati</taxon>
        <taxon>Pseudomonadota</taxon>
        <taxon>Betaproteobacteria</taxon>
        <taxon>Neisseriales</taxon>
        <taxon>Neisseriaceae</taxon>
        <taxon>Simonsiella</taxon>
    </lineage>
</organism>
<protein>
    <recommendedName>
        <fullName evidence="4">Lipoprotein</fullName>
    </recommendedName>
</protein>
<evidence type="ECO:0000313" key="2">
    <source>
        <dbReference type="EMBL" id="EFG31624.1"/>
    </source>
</evidence>
<evidence type="ECO:0008006" key="4">
    <source>
        <dbReference type="Google" id="ProtNLM"/>
    </source>
</evidence>
<feature type="signal peptide" evidence="1">
    <location>
        <begin position="1"/>
        <end position="19"/>
    </location>
</feature>
<reference evidence="2" key="1">
    <citation type="submission" date="2010-03" db="EMBL/GenBank/DDBJ databases">
        <authorList>
            <consortium name="The Broad Institute Genome Sequencing Platform"/>
            <person name="Ward D."/>
            <person name="Earl A."/>
            <person name="Feldgarden M."/>
            <person name="Gevers D."/>
            <person name="Young S."/>
            <person name="Zeng Q."/>
            <person name="Koehrsen M."/>
            <person name="Alvarado L."/>
            <person name="Berlin A.M."/>
            <person name="Borenstein D."/>
            <person name="Chapman S.B."/>
            <person name="Chen Z."/>
            <person name="Engels R."/>
            <person name="Freedman E."/>
            <person name="Gellesch M."/>
            <person name="Goldberg J."/>
            <person name="Griggs A."/>
            <person name="Gujja S."/>
            <person name="Heilman E.R."/>
            <person name="Heiman D.I."/>
            <person name="Hepburn T.A."/>
            <person name="Howarth C."/>
            <person name="Jen D."/>
            <person name="Larson L."/>
            <person name="Mehta T."/>
            <person name="Park D."/>
            <person name="Pearson M."/>
            <person name="Richards J."/>
            <person name="Roberts A."/>
            <person name="Saif S."/>
            <person name="Shea T.D."/>
            <person name="Shenoy N."/>
            <person name="Sisk P."/>
            <person name="Stolte C."/>
            <person name="Sykes S.N."/>
            <person name="Walk T."/>
            <person name="White J."/>
            <person name="Yandava C."/>
            <person name="Izard J."/>
            <person name="Baranova O.V."/>
            <person name="Blanton J.M."/>
            <person name="Tanner A.C."/>
            <person name="Dewhirst F."/>
            <person name="Haas B."/>
            <person name="Nusbaum C."/>
            <person name="Birren B."/>
        </authorList>
    </citation>
    <scope>NUCLEOTIDE SEQUENCE [LARGE SCALE GENOMIC DNA]</scope>
    <source>
        <strain evidence="2">ATCC 29453</strain>
        <strain evidence="2">ATCC 29453</strain>
    </source>
</reference>
<evidence type="ECO:0000313" key="3">
    <source>
        <dbReference type="Proteomes" id="UP000017813"/>
    </source>
</evidence>
<gene>
    <name evidence="2" type="ORF">HMPREF9021_00019</name>
</gene>
<dbReference type="HOGENOM" id="CLU_179996_0_0_4"/>
<keyword evidence="1" id="KW-0732">Signal</keyword>
<dbReference type="KEGG" id="smur:BWP33_02470"/>
<evidence type="ECO:0000256" key="1">
    <source>
        <dbReference type="SAM" id="SignalP"/>
    </source>
</evidence>
<name>V9H9C4_9NEIS</name>
<accession>V9H9C4</accession>
<dbReference type="Proteomes" id="UP000017813">
    <property type="component" value="Unassembled WGS sequence"/>
</dbReference>
<dbReference type="PROSITE" id="PS51257">
    <property type="entry name" value="PROKAR_LIPOPROTEIN"/>
    <property type="match status" value="1"/>
</dbReference>
<reference evidence="2" key="2">
    <citation type="submission" date="2011-10" db="EMBL/GenBank/DDBJ databases">
        <title>The Genome Sequence of Simonsiella muelleri ATCC 29453.</title>
        <authorList>
            <consortium name="The Broad Institute Genome Sequencing Platform"/>
            <consortium name="The Broad Institute Genome Sequencing Center for Infectious Disease"/>
            <person name="Earl A."/>
            <person name="Ward D."/>
            <person name="Feldgarden M."/>
            <person name="Gevers D."/>
            <person name="Izard J."/>
            <person name="Baranova O.V."/>
            <person name="Blanton J.M."/>
            <person name="Tanner A.C."/>
            <person name="Dewhirst F."/>
            <person name="Young S.K."/>
            <person name="Zeng Q."/>
            <person name="Gargeya S."/>
            <person name="Fitzgerald M."/>
            <person name="Haas B."/>
            <person name="Abouelleil A."/>
            <person name="Alvarado L."/>
            <person name="Arachchi H.M."/>
            <person name="Berlin A."/>
            <person name="Brown A."/>
            <person name="Chapman S.B."/>
            <person name="Chen Z."/>
            <person name="Dunbar C."/>
            <person name="Freedman E."/>
            <person name="Gearin G."/>
            <person name="Goldberg J."/>
            <person name="Griggs A."/>
            <person name="Gujja S."/>
            <person name="Heiman D."/>
            <person name="Howarth C."/>
            <person name="Larson L."/>
            <person name="Lui A."/>
            <person name="MacDonald P.J.P."/>
            <person name="Montmayeur A."/>
            <person name="Murphy C."/>
            <person name="Neiman D."/>
            <person name="Pearson M."/>
            <person name="Priest M."/>
            <person name="Roberts A."/>
            <person name="Saif S."/>
            <person name="Shea T."/>
            <person name="Shenoy N."/>
            <person name="Sisk P."/>
            <person name="Stolte C."/>
            <person name="Sykes S."/>
            <person name="Wortman J."/>
            <person name="Nusbaum C."/>
            <person name="Birren B."/>
        </authorList>
    </citation>
    <scope>NUCLEOTIDE SEQUENCE [LARGE SCALE GENOMIC DNA]</scope>
    <source>
        <strain evidence="2">ATCC 29453</strain>
        <strain evidence="2">ATCC 29453</strain>
    </source>
</reference>